<feature type="compositionally biased region" description="Polar residues" evidence="1">
    <location>
        <begin position="275"/>
        <end position="289"/>
    </location>
</feature>
<feature type="domain" description="PD-(D/E)XK endonuclease-like" evidence="2">
    <location>
        <begin position="21"/>
        <end position="262"/>
    </location>
</feature>
<name>A0A6M3IE56_9ZZZZ</name>
<protein>
    <submittedName>
        <fullName evidence="3">Putative PD-(D/E)XK nuclease superfamily protein</fullName>
    </submittedName>
</protein>
<proteinExistence type="predicted"/>
<gene>
    <name evidence="4" type="ORF">MM415A00246_0026</name>
    <name evidence="3" type="ORF">MM415B01997_0013</name>
</gene>
<accession>A0A6M3IE56</accession>
<evidence type="ECO:0000313" key="3">
    <source>
        <dbReference type="EMBL" id="QJA55731.1"/>
    </source>
</evidence>
<sequence>MTDLLEPFYKTTRVPIKLDHWSEHQDKLFRKCPLAWYRNAVLKLKPKVKKEYFSKGTAYHDALETFYTLPPEERSMKLMLDKFEESVRAAATEDAKIGNLVDSAVLVFAAYWKKWGADEKIPQAETEVSGEVEIPNTGGVKYVYRVDLLVREPQPFILDFKTGDKLDAEDLIAHDLQLPRYIWALVNSGLPVSTAIYQCIKTVSSGRGKIELARRPITPSRREISWAVHDLAMVVNEVQREDRLIYHNYGFGCRFCDYHDICLVAKSGGDPEAITQENYTQGGSESGDSNIIEGQDS</sequence>
<feature type="region of interest" description="Disordered" evidence="1">
    <location>
        <begin position="274"/>
        <end position="297"/>
    </location>
</feature>
<dbReference type="Gene3D" id="3.90.320.10">
    <property type="match status" value="1"/>
</dbReference>
<dbReference type="EMBL" id="MT142520">
    <property type="protein sequence ID" value="QJA83904.1"/>
    <property type="molecule type" value="Genomic_DNA"/>
</dbReference>
<evidence type="ECO:0000259" key="2">
    <source>
        <dbReference type="Pfam" id="PF12705"/>
    </source>
</evidence>
<dbReference type="Pfam" id="PF12705">
    <property type="entry name" value="PDDEXK_1"/>
    <property type="match status" value="1"/>
</dbReference>
<dbReference type="EMBL" id="MT141176">
    <property type="protein sequence ID" value="QJA55731.1"/>
    <property type="molecule type" value="Genomic_DNA"/>
</dbReference>
<organism evidence="3">
    <name type="scientific">viral metagenome</name>
    <dbReference type="NCBI Taxonomy" id="1070528"/>
    <lineage>
        <taxon>unclassified sequences</taxon>
        <taxon>metagenomes</taxon>
        <taxon>organismal metagenomes</taxon>
    </lineage>
</organism>
<reference evidence="3" key="1">
    <citation type="submission" date="2020-03" db="EMBL/GenBank/DDBJ databases">
        <title>The deep terrestrial virosphere.</title>
        <authorList>
            <person name="Holmfeldt K."/>
            <person name="Nilsson E."/>
            <person name="Simone D."/>
            <person name="Lopez-Fernandez M."/>
            <person name="Wu X."/>
            <person name="de Brujin I."/>
            <person name="Lundin D."/>
            <person name="Andersson A."/>
            <person name="Bertilsson S."/>
            <person name="Dopson M."/>
        </authorList>
    </citation>
    <scope>NUCLEOTIDE SEQUENCE</scope>
    <source>
        <strain evidence="4">MM415A00246</strain>
        <strain evidence="3">MM415B01997</strain>
    </source>
</reference>
<evidence type="ECO:0000256" key="1">
    <source>
        <dbReference type="SAM" id="MobiDB-lite"/>
    </source>
</evidence>
<evidence type="ECO:0000313" key="4">
    <source>
        <dbReference type="EMBL" id="QJA83904.1"/>
    </source>
</evidence>
<dbReference type="AlphaFoldDB" id="A0A6M3IE56"/>
<dbReference type="InterPro" id="IPR038726">
    <property type="entry name" value="PDDEXK_AddAB-type"/>
</dbReference>
<dbReference type="InterPro" id="IPR011604">
    <property type="entry name" value="PDDEXK-like_dom_sf"/>
</dbReference>